<dbReference type="InterPro" id="IPR005901">
    <property type="entry name" value="GLPGLI"/>
</dbReference>
<evidence type="ECO:0000256" key="1">
    <source>
        <dbReference type="SAM" id="MobiDB-lite"/>
    </source>
</evidence>
<dbReference type="NCBIfam" id="TIGR01200">
    <property type="entry name" value="GLPGLI"/>
    <property type="match status" value="1"/>
</dbReference>
<name>A0ABV7XSI2_9FLAO</name>
<protein>
    <submittedName>
        <fullName evidence="3">GLPGLI family protein</fullName>
    </submittedName>
</protein>
<feature type="signal peptide" evidence="2">
    <location>
        <begin position="1"/>
        <end position="19"/>
    </location>
</feature>
<dbReference type="RefSeq" id="WP_290301980.1">
    <property type="nucleotide sequence ID" value="NZ_JAUFQR010000003.1"/>
</dbReference>
<feature type="compositionally biased region" description="Polar residues" evidence="1">
    <location>
        <begin position="293"/>
        <end position="318"/>
    </location>
</feature>
<evidence type="ECO:0000313" key="3">
    <source>
        <dbReference type="EMBL" id="MFC3754748.1"/>
    </source>
</evidence>
<comment type="caution">
    <text evidence="3">The sequence shown here is derived from an EMBL/GenBank/DDBJ whole genome shotgun (WGS) entry which is preliminary data.</text>
</comment>
<dbReference type="Pfam" id="PF09697">
    <property type="entry name" value="Porph_ging"/>
    <property type="match status" value="1"/>
</dbReference>
<accession>A0ABV7XSI2</accession>
<proteinExistence type="predicted"/>
<dbReference type="Proteomes" id="UP001595735">
    <property type="component" value="Unassembled WGS sequence"/>
</dbReference>
<dbReference type="EMBL" id="JBHRYO010000001">
    <property type="protein sequence ID" value="MFC3754748.1"/>
    <property type="molecule type" value="Genomic_DNA"/>
</dbReference>
<evidence type="ECO:0000313" key="4">
    <source>
        <dbReference type="Proteomes" id="UP001595735"/>
    </source>
</evidence>
<keyword evidence="2" id="KW-0732">Signal</keyword>
<feature type="region of interest" description="Disordered" evidence="1">
    <location>
        <begin position="250"/>
        <end position="318"/>
    </location>
</feature>
<feature type="compositionally biased region" description="Gly residues" evidence="1">
    <location>
        <begin position="260"/>
        <end position="291"/>
    </location>
</feature>
<sequence>MRQKLLVFCVLFLAILSNAQTIRYVYATLVNPDSINLVSMKSERTFLDIKNNKSLFISENKLKRDSLLASFRSEMKENYKKEEKDFSKLEGRRPIEPTFFEYFITKSIPEQKVYYYDKVAGKQIYYQEDRPVKWNISSSIEKQNGYSAQKAEANFGGRIWTAWFTKDIPLSDGPYKFSGLPGLIVKLEDDKGDYKFDLVQKIKINNAFEEPISIEAKQSTRINFHGDKAALELELGKNYRMMAGNMRNNGEETMDSNGSGRHGGGMNGGGMRGGGHSGGGMHHGMNGGGQGFPTRTTDTSAFSAKSGMGQNQNPIELN</sequence>
<keyword evidence="4" id="KW-1185">Reference proteome</keyword>
<feature type="chain" id="PRO_5046791463" evidence="2">
    <location>
        <begin position="20"/>
        <end position="318"/>
    </location>
</feature>
<reference evidence="4" key="1">
    <citation type="journal article" date="2019" name="Int. J. Syst. Evol. Microbiol.">
        <title>The Global Catalogue of Microorganisms (GCM) 10K type strain sequencing project: providing services to taxonomists for standard genome sequencing and annotation.</title>
        <authorList>
            <consortium name="The Broad Institute Genomics Platform"/>
            <consortium name="The Broad Institute Genome Sequencing Center for Infectious Disease"/>
            <person name="Wu L."/>
            <person name="Ma J."/>
        </authorList>
    </citation>
    <scope>NUCLEOTIDE SEQUENCE [LARGE SCALE GENOMIC DNA]</scope>
    <source>
        <strain evidence="4">CECT 7798</strain>
    </source>
</reference>
<organism evidence="3 4">
    <name type="scientific">Chryseobacterium tructae</name>
    <dbReference type="NCBI Taxonomy" id="1037380"/>
    <lineage>
        <taxon>Bacteria</taxon>
        <taxon>Pseudomonadati</taxon>
        <taxon>Bacteroidota</taxon>
        <taxon>Flavobacteriia</taxon>
        <taxon>Flavobacteriales</taxon>
        <taxon>Weeksellaceae</taxon>
        <taxon>Chryseobacterium group</taxon>
        <taxon>Chryseobacterium</taxon>
    </lineage>
</organism>
<evidence type="ECO:0000256" key="2">
    <source>
        <dbReference type="SAM" id="SignalP"/>
    </source>
</evidence>
<gene>
    <name evidence="3" type="ORF">ACFONJ_02005</name>
</gene>